<evidence type="ECO:0000256" key="2">
    <source>
        <dbReference type="ARBA" id="ARBA00022692"/>
    </source>
</evidence>
<evidence type="ECO:0000256" key="4">
    <source>
        <dbReference type="ARBA" id="ARBA00023136"/>
    </source>
</evidence>
<evidence type="ECO:0000256" key="3">
    <source>
        <dbReference type="ARBA" id="ARBA00022989"/>
    </source>
</evidence>
<dbReference type="GO" id="GO:0005886">
    <property type="term" value="C:plasma membrane"/>
    <property type="evidence" value="ECO:0007669"/>
    <property type="project" value="UniProtKB-SubCell"/>
</dbReference>
<accession>A0A9W6SNV3</accession>
<keyword evidence="4 5" id="KW-0472">Membrane</keyword>
<dbReference type="InterPro" id="IPR036259">
    <property type="entry name" value="MFS_trans_sf"/>
</dbReference>
<feature type="transmembrane region" description="Helical" evidence="5">
    <location>
        <begin position="36"/>
        <end position="53"/>
    </location>
</feature>
<name>A0A9W6SNV3_9ACTN</name>
<proteinExistence type="predicted"/>
<feature type="transmembrane region" description="Helical" evidence="5">
    <location>
        <begin position="59"/>
        <end position="77"/>
    </location>
</feature>
<dbReference type="SUPFAM" id="SSF103473">
    <property type="entry name" value="MFS general substrate transporter"/>
    <property type="match status" value="1"/>
</dbReference>
<keyword evidence="3 5" id="KW-1133">Transmembrane helix</keyword>
<feature type="domain" description="Major facilitator superfamily (MFS) profile" evidence="6">
    <location>
        <begin position="1"/>
        <end position="81"/>
    </location>
</feature>
<dbReference type="PROSITE" id="PS50850">
    <property type="entry name" value="MFS"/>
    <property type="match status" value="1"/>
</dbReference>
<gene>
    <name evidence="7" type="ORF">Afil01_41060</name>
</gene>
<sequence>MPATLGPILMAGYALTTVTAGAGGRLSDRFGGRRKAFVLGAAVAPLLPAIGGGENYAALFAFAALVGLAGAVLVTRIKGVH</sequence>
<evidence type="ECO:0000259" key="6">
    <source>
        <dbReference type="PROSITE" id="PS50850"/>
    </source>
</evidence>
<evidence type="ECO:0000256" key="1">
    <source>
        <dbReference type="ARBA" id="ARBA00004651"/>
    </source>
</evidence>
<keyword evidence="8" id="KW-1185">Reference proteome</keyword>
<keyword evidence="2 5" id="KW-0812">Transmembrane</keyword>
<feature type="transmembrane region" description="Helical" evidence="5">
    <location>
        <begin position="6"/>
        <end position="24"/>
    </location>
</feature>
<organism evidence="7 8">
    <name type="scientific">Actinorhabdospora filicis</name>
    <dbReference type="NCBI Taxonomy" id="1785913"/>
    <lineage>
        <taxon>Bacteria</taxon>
        <taxon>Bacillati</taxon>
        <taxon>Actinomycetota</taxon>
        <taxon>Actinomycetes</taxon>
        <taxon>Micromonosporales</taxon>
        <taxon>Micromonosporaceae</taxon>
        <taxon>Actinorhabdospora</taxon>
    </lineage>
</organism>
<evidence type="ECO:0000313" key="7">
    <source>
        <dbReference type="EMBL" id="GLZ79299.1"/>
    </source>
</evidence>
<comment type="caution">
    <text evidence="7">The sequence shown here is derived from an EMBL/GenBank/DDBJ whole genome shotgun (WGS) entry which is preliminary data.</text>
</comment>
<dbReference type="Gene3D" id="1.20.1250.20">
    <property type="entry name" value="MFS general substrate transporter like domains"/>
    <property type="match status" value="1"/>
</dbReference>
<reference evidence="7" key="1">
    <citation type="submission" date="2023-03" db="EMBL/GenBank/DDBJ databases">
        <title>Actinorhabdospora filicis NBRC 111898.</title>
        <authorList>
            <person name="Ichikawa N."/>
            <person name="Sato H."/>
            <person name="Tonouchi N."/>
        </authorList>
    </citation>
    <scope>NUCLEOTIDE SEQUENCE</scope>
    <source>
        <strain evidence="7">NBRC 111898</strain>
    </source>
</reference>
<dbReference type="Proteomes" id="UP001165079">
    <property type="component" value="Unassembled WGS sequence"/>
</dbReference>
<dbReference type="GO" id="GO:0022857">
    <property type="term" value="F:transmembrane transporter activity"/>
    <property type="evidence" value="ECO:0007669"/>
    <property type="project" value="InterPro"/>
</dbReference>
<dbReference type="AlphaFoldDB" id="A0A9W6SNV3"/>
<evidence type="ECO:0000256" key="5">
    <source>
        <dbReference type="SAM" id="Phobius"/>
    </source>
</evidence>
<dbReference type="InterPro" id="IPR020846">
    <property type="entry name" value="MFS_dom"/>
</dbReference>
<dbReference type="EMBL" id="BSTX01000002">
    <property type="protein sequence ID" value="GLZ79299.1"/>
    <property type="molecule type" value="Genomic_DNA"/>
</dbReference>
<evidence type="ECO:0000313" key="8">
    <source>
        <dbReference type="Proteomes" id="UP001165079"/>
    </source>
</evidence>
<protein>
    <recommendedName>
        <fullName evidence="6">Major facilitator superfamily (MFS) profile domain-containing protein</fullName>
    </recommendedName>
</protein>
<comment type="subcellular location">
    <subcellularLocation>
        <location evidence="1">Cell membrane</location>
        <topology evidence="1">Multi-pass membrane protein</topology>
    </subcellularLocation>
</comment>